<feature type="transmembrane region" description="Helical" evidence="6">
    <location>
        <begin position="206"/>
        <end position="239"/>
    </location>
</feature>
<feature type="transmembrane region" description="Helical" evidence="6">
    <location>
        <begin position="140"/>
        <end position="160"/>
    </location>
</feature>
<dbReference type="PANTHER" id="PTHR23502:SF60">
    <property type="entry name" value="MAJOR FACILITATOR SUPERFAMILY (MFS) PROFILE DOMAIN-CONTAINING PROTEIN-RELATED"/>
    <property type="match status" value="1"/>
</dbReference>
<keyword evidence="3 6" id="KW-1133">Transmembrane helix</keyword>
<feature type="transmembrane region" description="Helical" evidence="6">
    <location>
        <begin position="325"/>
        <end position="345"/>
    </location>
</feature>
<keyword evidence="2 6" id="KW-0812">Transmembrane</keyword>
<evidence type="ECO:0000256" key="6">
    <source>
        <dbReference type="SAM" id="Phobius"/>
    </source>
</evidence>
<accession>A0A1Y2CIA7</accession>
<dbReference type="OrthoDB" id="2112996at2759"/>
<reference evidence="7 8" key="1">
    <citation type="submission" date="2016-07" db="EMBL/GenBank/DDBJ databases">
        <title>Pervasive Adenine N6-methylation of Active Genes in Fungi.</title>
        <authorList>
            <consortium name="DOE Joint Genome Institute"/>
            <person name="Mondo S.J."/>
            <person name="Dannebaum R.O."/>
            <person name="Kuo R.C."/>
            <person name="Labutti K."/>
            <person name="Haridas S."/>
            <person name="Kuo A."/>
            <person name="Salamov A."/>
            <person name="Ahrendt S.R."/>
            <person name="Lipzen A."/>
            <person name="Sullivan W."/>
            <person name="Andreopoulos W.B."/>
            <person name="Clum A."/>
            <person name="Lindquist E."/>
            <person name="Daum C."/>
            <person name="Ramamoorthy G.K."/>
            <person name="Gryganskyi A."/>
            <person name="Culley D."/>
            <person name="Magnuson J.K."/>
            <person name="James T.Y."/>
            <person name="O'Malley M.A."/>
            <person name="Stajich J.E."/>
            <person name="Spatafora J.W."/>
            <person name="Visel A."/>
            <person name="Grigoriev I.V."/>
        </authorList>
    </citation>
    <scope>NUCLEOTIDE SEQUENCE [LARGE SCALE GENOMIC DNA]</scope>
    <source>
        <strain evidence="7 8">JEL800</strain>
    </source>
</reference>
<dbReference type="InterPro" id="IPR011701">
    <property type="entry name" value="MFS"/>
</dbReference>
<protein>
    <submittedName>
        <fullName evidence="7">MFS general substrate transporter</fullName>
    </submittedName>
</protein>
<keyword evidence="4 6" id="KW-0472">Membrane</keyword>
<feature type="transmembrane region" description="Helical" evidence="6">
    <location>
        <begin position="172"/>
        <end position="194"/>
    </location>
</feature>
<comment type="caution">
    <text evidence="7">The sequence shown here is derived from an EMBL/GenBank/DDBJ whole genome shotgun (WGS) entry which is preliminary data.</text>
</comment>
<feature type="transmembrane region" description="Helical" evidence="6">
    <location>
        <begin position="423"/>
        <end position="447"/>
    </location>
</feature>
<feature type="transmembrane region" description="Helical" evidence="6">
    <location>
        <begin position="392"/>
        <end position="411"/>
    </location>
</feature>
<evidence type="ECO:0000256" key="2">
    <source>
        <dbReference type="ARBA" id="ARBA00022692"/>
    </source>
</evidence>
<feature type="transmembrane region" description="Helical" evidence="6">
    <location>
        <begin position="111"/>
        <end position="128"/>
    </location>
</feature>
<evidence type="ECO:0000256" key="1">
    <source>
        <dbReference type="ARBA" id="ARBA00004141"/>
    </source>
</evidence>
<evidence type="ECO:0000313" key="7">
    <source>
        <dbReference type="EMBL" id="ORY46788.1"/>
    </source>
</evidence>
<dbReference type="Gene3D" id="1.20.1250.20">
    <property type="entry name" value="MFS general substrate transporter like domains"/>
    <property type="match status" value="1"/>
</dbReference>
<dbReference type="STRING" id="329046.A0A1Y2CIA7"/>
<dbReference type="Pfam" id="PF07690">
    <property type="entry name" value="MFS_1"/>
    <property type="match status" value="1"/>
</dbReference>
<dbReference type="EMBL" id="MCGO01000015">
    <property type="protein sequence ID" value="ORY46788.1"/>
    <property type="molecule type" value="Genomic_DNA"/>
</dbReference>
<comment type="subcellular location">
    <subcellularLocation>
        <location evidence="1">Membrane</location>
        <topology evidence="1">Multi-pass membrane protein</topology>
    </subcellularLocation>
</comment>
<organism evidence="7 8">
    <name type="scientific">Rhizoclosmatium globosum</name>
    <dbReference type="NCBI Taxonomy" id="329046"/>
    <lineage>
        <taxon>Eukaryota</taxon>
        <taxon>Fungi</taxon>
        <taxon>Fungi incertae sedis</taxon>
        <taxon>Chytridiomycota</taxon>
        <taxon>Chytridiomycota incertae sedis</taxon>
        <taxon>Chytridiomycetes</taxon>
        <taxon>Chytridiales</taxon>
        <taxon>Chytriomycetaceae</taxon>
        <taxon>Rhizoclosmatium</taxon>
    </lineage>
</organism>
<dbReference type="GO" id="GO:0022857">
    <property type="term" value="F:transmembrane transporter activity"/>
    <property type="evidence" value="ECO:0007669"/>
    <property type="project" value="InterPro"/>
</dbReference>
<feature type="region of interest" description="Disordered" evidence="5">
    <location>
        <begin position="79"/>
        <end position="104"/>
    </location>
</feature>
<feature type="transmembrane region" description="Helical" evidence="6">
    <location>
        <begin position="459"/>
        <end position="482"/>
    </location>
</feature>
<feature type="transmembrane region" description="Helical" evidence="6">
    <location>
        <begin position="286"/>
        <end position="313"/>
    </location>
</feature>
<proteinExistence type="predicted"/>
<sequence length="495" mass="54771">MNVIEQAQSEIRRKNKKLAEEEFSSLLHTSRNKKLHTKNIMILERTDEVVKEKRWVRDLNEKERMGKVVADLEVRDSHAVQESLNRNPPRSDTDPNSSNPRNWPRSKKWRAIAFASLYTFISPISSSMDLKFTQKIDAEMSLSIFPILQASLWFFVLFNAICGLSEDKSQMLLFRFLAGLGGSAPISLSGSVVADCFNGAEMGQAMSYYALGIVLAPALGPILGGIVGGVLAVFGTFFFPETYAPVLAARERKERGEVLAGGEVKIWTVLKGSITRPIIMLFTQPIVMVIALIMAFVYGVMYIVLSTFSLLFMEKYGENTQTSSLHYLALAVGLVIGSQLSGPLLDKISKVLQKRYNTPHKPEYRLPICIPGSVLLPIGLFLYGWAAENTLHWIWLDIGIALFAMSVNLTFQSLSLYTVDVYHLYSASALAAVSSLRSLAGFGFPLFAGDMYDQMGYGWGNSMLAILGIVIGIPAPILLYIYGERIRAASKFGSG</sequence>
<evidence type="ECO:0000256" key="3">
    <source>
        <dbReference type="ARBA" id="ARBA00022989"/>
    </source>
</evidence>
<name>A0A1Y2CIA7_9FUNG</name>
<feature type="compositionally biased region" description="Polar residues" evidence="5">
    <location>
        <begin position="80"/>
        <end position="101"/>
    </location>
</feature>
<dbReference type="GO" id="GO:0016020">
    <property type="term" value="C:membrane"/>
    <property type="evidence" value="ECO:0007669"/>
    <property type="project" value="UniProtKB-SubCell"/>
</dbReference>
<dbReference type="InterPro" id="IPR036259">
    <property type="entry name" value="MFS_trans_sf"/>
</dbReference>
<dbReference type="PANTHER" id="PTHR23502">
    <property type="entry name" value="MAJOR FACILITATOR SUPERFAMILY"/>
    <property type="match status" value="1"/>
</dbReference>
<dbReference type="Proteomes" id="UP000193642">
    <property type="component" value="Unassembled WGS sequence"/>
</dbReference>
<dbReference type="AlphaFoldDB" id="A0A1Y2CIA7"/>
<evidence type="ECO:0000256" key="4">
    <source>
        <dbReference type="ARBA" id="ARBA00023136"/>
    </source>
</evidence>
<evidence type="ECO:0000256" key="5">
    <source>
        <dbReference type="SAM" id="MobiDB-lite"/>
    </source>
</evidence>
<feature type="transmembrane region" description="Helical" evidence="6">
    <location>
        <begin position="366"/>
        <end position="386"/>
    </location>
</feature>
<gene>
    <name evidence="7" type="ORF">BCR33DRAFT_757758</name>
</gene>
<dbReference type="SUPFAM" id="SSF103473">
    <property type="entry name" value="MFS general substrate transporter"/>
    <property type="match status" value="1"/>
</dbReference>
<keyword evidence="8" id="KW-1185">Reference proteome</keyword>
<evidence type="ECO:0000313" key="8">
    <source>
        <dbReference type="Proteomes" id="UP000193642"/>
    </source>
</evidence>